<comment type="caution">
    <text evidence="1">The sequence shown here is derived from an EMBL/GenBank/DDBJ whole genome shotgun (WGS) entry which is preliminary data.</text>
</comment>
<dbReference type="SUPFAM" id="SSF56935">
    <property type="entry name" value="Porins"/>
    <property type="match status" value="1"/>
</dbReference>
<proteinExistence type="predicted"/>
<evidence type="ECO:0000313" key="2">
    <source>
        <dbReference type="Proteomes" id="UP001165296"/>
    </source>
</evidence>
<evidence type="ECO:0000313" key="1">
    <source>
        <dbReference type="EMBL" id="MCB2410711.1"/>
    </source>
</evidence>
<evidence type="ECO:0008006" key="3">
    <source>
        <dbReference type="Google" id="ProtNLM"/>
    </source>
</evidence>
<reference evidence="1" key="1">
    <citation type="submission" date="2021-10" db="EMBL/GenBank/DDBJ databases">
        <authorList>
            <person name="Dean J.D."/>
            <person name="Kim M.K."/>
            <person name="Newey C.N."/>
            <person name="Stoker T.S."/>
            <person name="Thompson D.W."/>
            <person name="Grose J.H."/>
        </authorList>
    </citation>
    <scope>NUCLEOTIDE SEQUENCE</scope>
    <source>
        <strain evidence="1">BT178</strain>
    </source>
</reference>
<sequence length="89" mass="9813">MEVITNPSSRYDAAGAGGILNIVLKKEKRDGLNGQASTTAGTGGKYNTSLELNYRYGKFNAFGSYDFWRDRRRVTGLLDQTTTTLDTIL</sequence>
<organism evidence="1 2">
    <name type="scientific">Hymenobacter lucidus</name>
    <dbReference type="NCBI Taxonomy" id="2880930"/>
    <lineage>
        <taxon>Bacteria</taxon>
        <taxon>Pseudomonadati</taxon>
        <taxon>Bacteroidota</taxon>
        <taxon>Cytophagia</taxon>
        <taxon>Cytophagales</taxon>
        <taxon>Hymenobacteraceae</taxon>
        <taxon>Hymenobacter</taxon>
    </lineage>
</organism>
<name>A0ABS8AY11_9BACT</name>
<protein>
    <recommendedName>
        <fullName evidence="3">TonB-dependent receptor</fullName>
    </recommendedName>
</protein>
<gene>
    <name evidence="1" type="ORF">LGH74_22170</name>
</gene>
<dbReference type="RefSeq" id="WP_226179874.1">
    <property type="nucleotide sequence ID" value="NZ_JAJADR010000010.1"/>
</dbReference>
<dbReference type="Proteomes" id="UP001165296">
    <property type="component" value="Unassembled WGS sequence"/>
</dbReference>
<accession>A0ABS8AY11</accession>
<dbReference type="EMBL" id="JAJADR010000010">
    <property type="protein sequence ID" value="MCB2410711.1"/>
    <property type="molecule type" value="Genomic_DNA"/>
</dbReference>
<keyword evidence="2" id="KW-1185">Reference proteome</keyword>